<name>A0ABR2GEY3_9ROSI</name>
<evidence type="ECO:0000313" key="2">
    <source>
        <dbReference type="Proteomes" id="UP001472677"/>
    </source>
</evidence>
<evidence type="ECO:0000313" key="1">
    <source>
        <dbReference type="EMBL" id="KAK8601181.1"/>
    </source>
</evidence>
<comment type="caution">
    <text evidence="1">The sequence shown here is derived from an EMBL/GenBank/DDBJ whole genome shotgun (WGS) entry which is preliminary data.</text>
</comment>
<protein>
    <submittedName>
        <fullName evidence="1">Uncharacterized protein</fullName>
    </submittedName>
</protein>
<sequence length="129" mass="14344">MNGQRGCIILHKLNRRRFGWWIGSLLRTNVAGISATMRRVRRTGDGKCNIGCGPWGLGVRLGPARCVACAIVRPVGVHDGRDSGSYWGCCYHDEESLGKCDYRRWIRRCTPKAVVAHFTGLATCSNHDI</sequence>
<accession>A0ABR2GEY3</accession>
<dbReference type="Proteomes" id="UP001472677">
    <property type="component" value="Unassembled WGS sequence"/>
</dbReference>
<keyword evidence="2" id="KW-1185">Reference proteome</keyword>
<organism evidence="1 2">
    <name type="scientific">Hibiscus sabdariffa</name>
    <name type="common">roselle</name>
    <dbReference type="NCBI Taxonomy" id="183260"/>
    <lineage>
        <taxon>Eukaryota</taxon>
        <taxon>Viridiplantae</taxon>
        <taxon>Streptophyta</taxon>
        <taxon>Embryophyta</taxon>
        <taxon>Tracheophyta</taxon>
        <taxon>Spermatophyta</taxon>
        <taxon>Magnoliopsida</taxon>
        <taxon>eudicotyledons</taxon>
        <taxon>Gunneridae</taxon>
        <taxon>Pentapetalae</taxon>
        <taxon>rosids</taxon>
        <taxon>malvids</taxon>
        <taxon>Malvales</taxon>
        <taxon>Malvaceae</taxon>
        <taxon>Malvoideae</taxon>
        <taxon>Hibiscus</taxon>
    </lineage>
</organism>
<dbReference type="EMBL" id="JBBPBM010000001">
    <property type="protein sequence ID" value="KAK8601181.1"/>
    <property type="molecule type" value="Genomic_DNA"/>
</dbReference>
<reference evidence="1 2" key="1">
    <citation type="journal article" date="2024" name="G3 (Bethesda)">
        <title>Genome assembly of Hibiscus sabdariffa L. provides insights into metabolisms of medicinal natural products.</title>
        <authorList>
            <person name="Kim T."/>
        </authorList>
    </citation>
    <scope>NUCLEOTIDE SEQUENCE [LARGE SCALE GENOMIC DNA]</scope>
    <source>
        <strain evidence="1">TK-2024</strain>
        <tissue evidence="1">Old leaves</tissue>
    </source>
</reference>
<gene>
    <name evidence="1" type="ORF">V6N12_051023</name>
</gene>
<proteinExistence type="predicted"/>